<comment type="caution">
    <text evidence="2">The sequence shown here is derived from an EMBL/GenBank/DDBJ whole genome shotgun (WGS) entry which is preliminary data.</text>
</comment>
<proteinExistence type="predicted"/>
<gene>
    <name evidence="2" type="ORF">SO802_017427</name>
</gene>
<evidence type="ECO:0000313" key="2">
    <source>
        <dbReference type="EMBL" id="KAK9997824.1"/>
    </source>
</evidence>
<keyword evidence="3" id="KW-1185">Reference proteome</keyword>
<sequence>MGGDLSTSDGDSDMAVQEEGFALMGCTGSGAEVGVPSTISVADDPVMDCQISGAVEVSCVSNSDGHFSFTDSMVGCSTTIVKRAEVSCHQPLLEQNRFSPMSELGSDSFEKETLLLNWVNPTGSDKDEEDRQLSEYVPLA</sequence>
<feature type="region of interest" description="Disordered" evidence="1">
    <location>
        <begin position="120"/>
        <end position="140"/>
    </location>
</feature>
<organism evidence="2 3">
    <name type="scientific">Lithocarpus litseifolius</name>
    <dbReference type="NCBI Taxonomy" id="425828"/>
    <lineage>
        <taxon>Eukaryota</taxon>
        <taxon>Viridiplantae</taxon>
        <taxon>Streptophyta</taxon>
        <taxon>Embryophyta</taxon>
        <taxon>Tracheophyta</taxon>
        <taxon>Spermatophyta</taxon>
        <taxon>Magnoliopsida</taxon>
        <taxon>eudicotyledons</taxon>
        <taxon>Gunneridae</taxon>
        <taxon>Pentapetalae</taxon>
        <taxon>rosids</taxon>
        <taxon>fabids</taxon>
        <taxon>Fagales</taxon>
        <taxon>Fagaceae</taxon>
        <taxon>Lithocarpus</taxon>
    </lineage>
</organism>
<name>A0AAW2CHX6_9ROSI</name>
<dbReference type="Proteomes" id="UP001459277">
    <property type="component" value="Unassembled WGS sequence"/>
</dbReference>
<reference evidence="2 3" key="1">
    <citation type="submission" date="2024-01" db="EMBL/GenBank/DDBJ databases">
        <title>A telomere-to-telomere, gap-free genome of sweet tea (Lithocarpus litseifolius).</title>
        <authorList>
            <person name="Zhou J."/>
        </authorList>
    </citation>
    <scope>NUCLEOTIDE SEQUENCE [LARGE SCALE GENOMIC DNA]</scope>
    <source>
        <strain evidence="2">Zhou-2022a</strain>
        <tissue evidence="2">Leaf</tissue>
    </source>
</reference>
<evidence type="ECO:0000313" key="3">
    <source>
        <dbReference type="Proteomes" id="UP001459277"/>
    </source>
</evidence>
<dbReference type="AlphaFoldDB" id="A0AAW2CHX6"/>
<dbReference type="EMBL" id="JAZDWU010000006">
    <property type="protein sequence ID" value="KAK9997824.1"/>
    <property type="molecule type" value="Genomic_DNA"/>
</dbReference>
<accession>A0AAW2CHX6</accession>
<protein>
    <submittedName>
        <fullName evidence="2">Uncharacterized protein</fullName>
    </submittedName>
</protein>
<evidence type="ECO:0000256" key="1">
    <source>
        <dbReference type="SAM" id="MobiDB-lite"/>
    </source>
</evidence>